<dbReference type="SUPFAM" id="SSF55681">
    <property type="entry name" value="Class II aaRS and biotin synthetases"/>
    <property type="match status" value="1"/>
</dbReference>
<keyword evidence="10" id="KW-1185">Reference proteome</keyword>
<evidence type="ECO:0000256" key="6">
    <source>
        <dbReference type="ARBA" id="ARBA00023146"/>
    </source>
</evidence>
<evidence type="ECO:0000256" key="7">
    <source>
        <dbReference type="HAMAP-Rule" id="MF_00534"/>
    </source>
</evidence>
<dbReference type="InterPro" id="IPR002312">
    <property type="entry name" value="Asp/Asn-tRNA-synth_IIb"/>
</dbReference>
<dbReference type="Pfam" id="PF01336">
    <property type="entry name" value="tRNA_anti-codon"/>
    <property type="match status" value="1"/>
</dbReference>
<keyword evidence="7" id="KW-0963">Cytoplasm</keyword>
<comment type="subcellular location">
    <subcellularLocation>
        <location evidence="7">Cytoplasm</location>
    </subcellularLocation>
</comment>
<evidence type="ECO:0000256" key="5">
    <source>
        <dbReference type="ARBA" id="ARBA00022917"/>
    </source>
</evidence>
<evidence type="ECO:0000313" key="9">
    <source>
        <dbReference type="EMBL" id="MDJ1129569.1"/>
    </source>
</evidence>
<dbReference type="Proteomes" id="UP001431693">
    <property type="component" value="Unassembled WGS sequence"/>
</dbReference>
<organism evidence="9 10">
    <name type="scientific">Kribbibacterium absianum</name>
    <dbReference type="NCBI Taxonomy" id="3044210"/>
    <lineage>
        <taxon>Bacteria</taxon>
        <taxon>Bacillati</taxon>
        <taxon>Actinomycetota</taxon>
        <taxon>Coriobacteriia</taxon>
        <taxon>Coriobacteriales</taxon>
        <taxon>Kribbibacteriaceae</taxon>
        <taxon>Kribbibacterium</taxon>
    </lineage>
</organism>
<dbReference type="InterPro" id="IPR004364">
    <property type="entry name" value="Aa-tRNA-synt_II"/>
</dbReference>
<protein>
    <recommendedName>
        <fullName evidence="7">Asparagine--tRNA ligase</fullName>
        <ecNumber evidence="7">6.1.1.22</ecNumber>
    </recommendedName>
    <alternativeName>
        <fullName evidence="7">Asparaginyl-tRNA synthetase</fullName>
        <shortName evidence="7">AsnRS</shortName>
    </alternativeName>
</protein>
<dbReference type="PANTHER" id="PTHR22594:SF34">
    <property type="entry name" value="ASPARAGINE--TRNA LIGASE, MITOCHONDRIAL-RELATED"/>
    <property type="match status" value="1"/>
</dbReference>
<evidence type="ECO:0000259" key="8">
    <source>
        <dbReference type="PROSITE" id="PS50862"/>
    </source>
</evidence>
<dbReference type="InterPro" id="IPR004522">
    <property type="entry name" value="Asn-tRNA-ligase"/>
</dbReference>
<keyword evidence="3 7" id="KW-0547">Nucleotide-binding</keyword>
<evidence type="ECO:0000256" key="1">
    <source>
        <dbReference type="ARBA" id="ARBA00008226"/>
    </source>
</evidence>
<keyword evidence="2 7" id="KW-0436">Ligase</keyword>
<comment type="similarity">
    <text evidence="1 7">Belongs to the class-II aminoacyl-tRNA synthetase family.</text>
</comment>
<dbReference type="RefSeq" id="WP_283712697.1">
    <property type="nucleotide sequence ID" value="NZ_JASJEW010000002.1"/>
</dbReference>
<dbReference type="Pfam" id="PF00152">
    <property type="entry name" value="tRNA-synt_2"/>
    <property type="match status" value="1"/>
</dbReference>
<evidence type="ECO:0000256" key="3">
    <source>
        <dbReference type="ARBA" id="ARBA00022741"/>
    </source>
</evidence>
<dbReference type="InterPro" id="IPR004365">
    <property type="entry name" value="NA-bd_OB_tRNA"/>
</dbReference>
<dbReference type="InterPro" id="IPR012340">
    <property type="entry name" value="NA-bd_OB-fold"/>
</dbReference>
<sequence length="467" mass="53052">MQRTTIEKIYEDVEGFAGRPVTVAGWVRSVRDMKNFGFVTLNDGSCFKDLQAVMNRDAVENYDEVAGVGVGSSLVIEGVVEATPDRPQPFELKAERIVVEGPAAPDYPMQKKRATREFLRTQQHLRSRTNLFRAVFRVRSVAAFAIHQFFQERGFVYVTTPIITTSDAEGAGEMFRVTTLDVENPPRLEDGSVDWAQDFFGHAASLTVSGQLQAENFAMSFGDVYTFGPTFRAENSNTRRHAAEFWMVEPEMAFCDLDGDMDVAEAMLKVVIRQVMDRCPDEMEMFNKFVDKGLVERLEHVASSEFARVTYTEAIEILEKAQADGHAFEYPVSWGIDLQTEHERYLTEEHFKRPTFVTDYPAQIKAFYMRLNDDGRTVAACDCLVPGIGEIIGGSQREERLELLEERIEALGMDKEQYKYYLDLRRYGTCEHAGFGLGFERLVMYLTGIDNIRDVLPHPRTVGNAEF</sequence>
<dbReference type="CDD" id="cd04318">
    <property type="entry name" value="EcAsnRS_like_N"/>
    <property type="match status" value="1"/>
</dbReference>
<reference evidence="9" key="1">
    <citation type="submission" date="2023-05" db="EMBL/GenBank/DDBJ databases">
        <title>[olsenella] sp. nov., isolated from a pig farm feces dump.</title>
        <authorList>
            <person name="Chang Y.-H."/>
        </authorList>
    </citation>
    <scope>NUCLEOTIDE SEQUENCE</scope>
    <source>
        <strain evidence="9">YH-ols2217</strain>
    </source>
</reference>
<dbReference type="NCBIfam" id="NF003037">
    <property type="entry name" value="PRK03932.1"/>
    <property type="match status" value="1"/>
</dbReference>
<keyword evidence="5 7" id="KW-0648">Protein biosynthesis</keyword>
<evidence type="ECO:0000313" key="10">
    <source>
        <dbReference type="Proteomes" id="UP001431693"/>
    </source>
</evidence>
<comment type="caution">
    <text evidence="9">The sequence shown here is derived from an EMBL/GenBank/DDBJ whole genome shotgun (WGS) entry which is preliminary data.</text>
</comment>
<dbReference type="HAMAP" id="MF_00534">
    <property type="entry name" value="Asn_tRNA_synth"/>
    <property type="match status" value="1"/>
</dbReference>
<comment type="subunit">
    <text evidence="7">Homodimer.</text>
</comment>
<dbReference type="EMBL" id="JASJEX010000003">
    <property type="protein sequence ID" value="MDJ1129569.1"/>
    <property type="molecule type" value="Genomic_DNA"/>
</dbReference>
<dbReference type="NCBIfam" id="TIGR00457">
    <property type="entry name" value="asnS"/>
    <property type="match status" value="1"/>
</dbReference>
<keyword evidence="6 7" id="KW-0030">Aminoacyl-tRNA synthetase</keyword>
<dbReference type="CDD" id="cd00776">
    <property type="entry name" value="AsxRS_core"/>
    <property type="match status" value="1"/>
</dbReference>
<dbReference type="InterPro" id="IPR006195">
    <property type="entry name" value="aa-tRNA-synth_II"/>
</dbReference>
<dbReference type="GO" id="GO:0004816">
    <property type="term" value="F:asparagine-tRNA ligase activity"/>
    <property type="evidence" value="ECO:0007669"/>
    <property type="project" value="UniProtKB-EC"/>
</dbReference>
<dbReference type="SUPFAM" id="SSF50249">
    <property type="entry name" value="Nucleic acid-binding proteins"/>
    <property type="match status" value="1"/>
</dbReference>
<dbReference type="Gene3D" id="2.40.50.140">
    <property type="entry name" value="Nucleic acid-binding proteins"/>
    <property type="match status" value="1"/>
</dbReference>
<name>A0ABT6ZKI9_9ACTN</name>
<proteinExistence type="inferred from homology"/>
<comment type="catalytic activity">
    <reaction evidence="7">
        <text>tRNA(Asn) + L-asparagine + ATP = L-asparaginyl-tRNA(Asn) + AMP + diphosphate + H(+)</text>
        <dbReference type="Rhea" id="RHEA:11180"/>
        <dbReference type="Rhea" id="RHEA-COMP:9659"/>
        <dbReference type="Rhea" id="RHEA-COMP:9674"/>
        <dbReference type="ChEBI" id="CHEBI:15378"/>
        <dbReference type="ChEBI" id="CHEBI:30616"/>
        <dbReference type="ChEBI" id="CHEBI:33019"/>
        <dbReference type="ChEBI" id="CHEBI:58048"/>
        <dbReference type="ChEBI" id="CHEBI:78442"/>
        <dbReference type="ChEBI" id="CHEBI:78515"/>
        <dbReference type="ChEBI" id="CHEBI:456215"/>
        <dbReference type="EC" id="6.1.1.22"/>
    </reaction>
</comment>
<dbReference type="InterPro" id="IPR045864">
    <property type="entry name" value="aa-tRNA-synth_II/BPL/LPL"/>
</dbReference>
<gene>
    <name evidence="7 9" type="primary">asnS</name>
    <name evidence="9" type="ORF">QJ043_05675</name>
</gene>
<dbReference type="PRINTS" id="PR01042">
    <property type="entry name" value="TRNASYNTHASP"/>
</dbReference>
<evidence type="ECO:0000256" key="4">
    <source>
        <dbReference type="ARBA" id="ARBA00022840"/>
    </source>
</evidence>
<dbReference type="Gene3D" id="3.30.930.10">
    <property type="entry name" value="Bira Bifunctional Protein, Domain 2"/>
    <property type="match status" value="1"/>
</dbReference>
<dbReference type="EC" id="6.1.1.22" evidence="7"/>
<keyword evidence="4 7" id="KW-0067">ATP-binding</keyword>
<evidence type="ECO:0000256" key="2">
    <source>
        <dbReference type="ARBA" id="ARBA00022598"/>
    </source>
</evidence>
<feature type="domain" description="Aminoacyl-transfer RNA synthetases class-II family profile" evidence="8">
    <location>
        <begin position="109"/>
        <end position="457"/>
    </location>
</feature>
<accession>A0ABT6ZKI9</accession>
<dbReference type="PROSITE" id="PS50862">
    <property type="entry name" value="AA_TRNA_LIGASE_II"/>
    <property type="match status" value="1"/>
</dbReference>
<dbReference type="PANTHER" id="PTHR22594">
    <property type="entry name" value="ASPARTYL/LYSYL-TRNA SYNTHETASE"/>
    <property type="match status" value="1"/>
</dbReference>